<sequence length="93" mass="10482">MKFTDAPKCFSCNQAIKINVHIRPVGNSSTFGTIAEVRLLNKVEGGEEKQLYLSARAQCYNYACRAVNLFYYVVGEQSMRYQRVFPAFTSANG</sequence>
<dbReference type="EMBL" id="BJMH01000026">
    <property type="protein sequence ID" value="GEB34734.1"/>
    <property type="molecule type" value="Genomic_DNA"/>
</dbReference>
<protein>
    <submittedName>
        <fullName evidence="1">Uncharacterized protein</fullName>
    </submittedName>
</protein>
<organism evidence="1 2">
    <name type="scientific">Brevibacillus parabrevis</name>
    <dbReference type="NCBI Taxonomy" id="54914"/>
    <lineage>
        <taxon>Bacteria</taxon>
        <taxon>Bacillati</taxon>
        <taxon>Bacillota</taxon>
        <taxon>Bacilli</taxon>
        <taxon>Bacillales</taxon>
        <taxon>Paenibacillaceae</taxon>
        <taxon>Brevibacillus</taxon>
    </lineage>
</organism>
<evidence type="ECO:0000313" key="2">
    <source>
        <dbReference type="Proteomes" id="UP000316882"/>
    </source>
</evidence>
<dbReference type="Proteomes" id="UP000316882">
    <property type="component" value="Unassembled WGS sequence"/>
</dbReference>
<accession>A0A4Y3PN10</accession>
<evidence type="ECO:0000313" key="1">
    <source>
        <dbReference type="EMBL" id="GEB34734.1"/>
    </source>
</evidence>
<gene>
    <name evidence="1" type="ORF">BPA01_43140</name>
</gene>
<dbReference type="RefSeq" id="WP_122964862.1">
    <property type="nucleotide sequence ID" value="NZ_BJMH01000026.1"/>
</dbReference>
<keyword evidence="2" id="KW-1185">Reference proteome</keyword>
<name>A0A4Y3PN10_BREPA</name>
<proteinExistence type="predicted"/>
<reference evidence="1 2" key="1">
    <citation type="submission" date="2019-06" db="EMBL/GenBank/DDBJ databases">
        <title>Whole genome shotgun sequence of Brevibacillus parabrevis NBRC 12334.</title>
        <authorList>
            <person name="Hosoyama A."/>
            <person name="Uohara A."/>
            <person name="Ohji S."/>
            <person name="Ichikawa N."/>
        </authorList>
    </citation>
    <scope>NUCLEOTIDE SEQUENCE [LARGE SCALE GENOMIC DNA]</scope>
    <source>
        <strain evidence="1 2">NBRC 12334</strain>
    </source>
</reference>
<dbReference type="AlphaFoldDB" id="A0A4Y3PN10"/>
<comment type="caution">
    <text evidence="1">The sequence shown here is derived from an EMBL/GenBank/DDBJ whole genome shotgun (WGS) entry which is preliminary data.</text>
</comment>